<dbReference type="Proteomes" id="UP000003121">
    <property type="component" value="Chromosome"/>
</dbReference>
<evidence type="ECO:0000313" key="8">
    <source>
        <dbReference type="Proteomes" id="UP000003121"/>
    </source>
</evidence>
<evidence type="ECO:0000256" key="3">
    <source>
        <dbReference type="ARBA" id="ARBA00023004"/>
    </source>
</evidence>
<protein>
    <submittedName>
        <fullName evidence="7">Thiol oxidoreductase protein</fullName>
    </submittedName>
</protein>
<dbReference type="PANTHER" id="PTHR30600">
    <property type="entry name" value="CYTOCHROME C PEROXIDASE-RELATED"/>
    <property type="match status" value="1"/>
</dbReference>
<keyword evidence="1 4" id="KW-0349">Heme</keyword>
<name>A0ABN4AWM6_9BURK</name>
<dbReference type="PROSITE" id="PS51007">
    <property type="entry name" value="CYTC"/>
    <property type="match status" value="1"/>
</dbReference>
<dbReference type="RefSeq" id="WP_014840624.1">
    <property type="nucleotide sequence ID" value="NC_018108.1"/>
</dbReference>
<dbReference type="Pfam" id="PF06537">
    <property type="entry name" value="DHOR"/>
    <property type="match status" value="1"/>
</dbReference>
<keyword evidence="3 4" id="KW-0408">Iron</keyword>
<sequence>MLKKQKLTKFLFGLVVFFKALPSSMAAGTEGLNDEQIDSFTEGRSFFHIPWVAAPSSTTARDGLGPLFSSNTCASCHISSKPNDPLITDKFVNSLYAVKLSQFKEHLKRRAEQITIPDPVYGHQLSSKSISSVPLEGRVSLAKRIYKTLESGSSSISLYNWEIVTHHLGYGPISEDTGVSIRITPTLIGIGYVESLDGEYIEQIAKEQKANNPSMAGRVNRVFNPLTKNMEVGKFGWKASQASVVTQTGDAALNDMGLTNAVSNQESCTKFQVECLNAPRGRRLKYEMHLPDYDLPTHRLESIAFYVKKLPLPPKKDLKEEPIRGREIFDGLQCSFCHKPELKTAQGEVFKPFSDYLLHDMGDGLNDRRPEFEATISEWRTAPLWRNYLKAELGLGYLHDGRAQTLEEAIGWHGGQASASRDAFLKLSKEDREALLIFLNSL</sequence>
<dbReference type="InterPro" id="IPR051395">
    <property type="entry name" value="Cytochrome_c_Peroxidase/MauG"/>
</dbReference>
<dbReference type="EMBL" id="CP003264">
    <property type="protein sequence ID" value="AFN36497.1"/>
    <property type="molecule type" value="Genomic_DNA"/>
</dbReference>
<proteinExistence type="predicted"/>
<feature type="domain" description="Cytochrome c" evidence="6">
    <location>
        <begin position="320"/>
        <end position="442"/>
    </location>
</feature>
<feature type="chain" id="PRO_5046333948" evidence="5">
    <location>
        <begin position="27"/>
        <end position="442"/>
    </location>
</feature>
<feature type="signal peptide" evidence="5">
    <location>
        <begin position="1"/>
        <end position="26"/>
    </location>
</feature>
<evidence type="ECO:0000256" key="2">
    <source>
        <dbReference type="ARBA" id="ARBA00022723"/>
    </source>
</evidence>
<organism evidence="7 8">
    <name type="scientific">Taylorella equigenitalis ATCC 35865</name>
    <dbReference type="NCBI Taxonomy" id="743973"/>
    <lineage>
        <taxon>Bacteria</taxon>
        <taxon>Pseudomonadati</taxon>
        <taxon>Pseudomonadota</taxon>
        <taxon>Betaproteobacteria</taxon>
        <taxon>Burkholderiales</taxon>
        <taxon>Alcaligenaceae</taxon>
        <taxon>Taylorella</taxon>
    </lineage>
</organism>
<reference evidence="7 8" key="1">
    <citation type="journal article" date="2012" name="Vet. Microbiol.">
        <title>Comparative genomic analyses of the Taylorellae.</title>
        <authorList>
            <person name="Hauser H."/>
            <person name="Richter D.C."/>
            <person name="van Tonder A."/>
            <person name="Clark L."/>
            <person name="Preston A."/>
        </authorList>
    </citation>
    <scope>NUCLEOTIDE SEQUENCE [LARGE SCALE GENOMIC DNA]</scope>
    <source>
        <strain evidence="7 8">ATCC 35865</strain>
    </source>
</reference>
<accession>A0ABN4AWM6</accession>
<evidence type="ECO:0000313" key="7">
    <source>
        <dbReference type="EMBL" id="AFN36497.1"/>
    </source>
</evidence>
<dbReference type="Gene3D" id="1.10.760.10">
    <property type="entry name" value="Cytochrome c-like domain"/>
    <property type="match status" value="1"/>
</dbReference>
<keyword evidence="2 4" id="KW-0479">Metal-binding</keyword>
<keyword evidence="5" id="KW-0732">Signal</keyword>
<evidence type="ECO:0000256" key="1">
    <source>
        <dbReference type="ARBA" id="ARBA00022617"/>
    </source>
</evidence>
<evidence type="ECO:0000256" key="5">
    <source>
        <dbReference type="SAM" id="SignalP"/>
    </source>
</evidence>
<evidence type="ECO:0000256" key="4">
    <source>
        <dbReference type="PROSITE-ProRule" id="PRU00433"/>
    </source>
</evidence>
<dbReference type="InterPro" id="IPR010538">
    <property type="entry name" value="DHOR"/>
</dbReference>
<gene>
    <name evidence="7" type="ORF">KUI_1454</name>
</gene>
<keyword evidence="8" id="KW-1185">Reference proteome</keyword>
<dbReference type="InterPro" id="IPR009056">
    <property type="entry name" value="Cyt_c-like_dom"/>
</dbReference>
<evidence type="ECO:0000259" key="6">
    <source>
        <dbReference type="PROSITE" id="PS51007"/>
    </source>
</evidence>
<dbReference type="InterPro" id="IPR036909">
    <property type="entry name" value="Cyt_c-like_dom_sf"/>
</dbReference>
<dbReference type="SUPFAM" id="SSF46626">
    <property type="entry name" value="Cytochrome c"/>
    <property type="match status" value="1"/>
</dbReference>
<dbReference type="PANTHER" id="PTHR30600:SF4">
    <property type="entry name" value="CYTOCHROME C DOMAIN-CONTAINING PROTEIN"/>
    <property type="match status" value="1"/>
</dbReference>